<keyword evidence="3" id="KW-1185">Reference proteome</keyword>
<feature type="coiled-coil region" evidence="1">
    <location>
        <begin position="345"/>
        <end position="407"/>
    </location>
</feature>
<protein>
    <submittedName>
        <fullName evidence="2">DUF3732 domain-containing protein</fullName>
    </submittedName>
</protein>
<dbReference type="RefSeq" id="WP_146787544.1">
    <property type="nucleotide sequence ID" value="NZ_CP042434.1"/>
</dbReference>
<name>A0A5B8VTU7_9BACT</name>
<dbReference type="KEGG" id="agi:FSB73_22430"/>
<dbReference type="Proteomes" id="UP000321291">
    <property type="component" value="Chromosome"/>
</dbReference>
<dbReference type="InterPro" id="IPR022205">
    <property type="entry name" value="DUF3732"/>
</dbReference>
<dbReference type="AlphaFoldDB" id="A0A5B8VTU7"/>
<evidence type="ECO:0000256" key="1">
    <source>
        <dbReference type="SAM" id="Coils"/>
    </source>
</evidence>
<keyword evidence="1" id="KW-0175">Coiled coil</keyword>
<dbReference type="OrthoDB" id="103556at2"/>
<organism evidence="2 3">
    <name type="scientific">Arachidicoccus ginsenosidivorans</name>
    <dbReference type="NCBI Taxonomy" id="496057"/>
    <lineage>
        <taxon>Bacteria</taxon>
        <taxon>Pseudomonadati</taxon>
        <taxon>Bacteroidota</taxon>
        <taxon>Chitinophagia</taxon>
        <taxon>Chitinophagales</taxon>
        <taxon>Chitinophagaceae</taxon>
        <taxon>Arachidicoccus</taxon>
    </lineage>
</organism>
<sequence>MQASIANIFLFKDTGEFRKLEFDEGLNIISGDSKTGKSAIVEIIDYCLFASRSTIPKGIITDWTDIYCIIFKFRKKYLILGRRKNCNQMYFGVEISSEFLIDFSIEYFSDMKLTDLDESKREFEKHIGISVLDTRIDEEEDKRKSGGKVTMRSFVPFLFQHQNLIANKHSLFYRFDDFYKRRKTIDDYPILMGWGNAEFFDLQRNLESKQKELNQKKKLDEKLKISNGQLREDLYGIVSFYYTSIGKELSDDITLSDLKKLVKDLPNANINSFGDQNLNEELKKVDNLIFKKKKELEIVLDLLSTIKSNNDISINYSQNINRLKSLASIETNVSEVHCPLCNQEVAAINDKISLIKESNEILEDEFEKIGTYVNDTSFQNSSLRKERDFLKKELKELNVKAGNLNKQVLSEYNTRYEYERYFLLKGRTEANAQNLIDRNKILSNGLNDYSELEIEIEDLKNKLAGFNLKVEIERAQIKLGEKMSAICELLDFEEEFKPGKILFDLEKFSLKYNLKNKENILLSEMGSGSNWLAIHLSAFLGFLYLHSITPTSKIPSILVLDQPSQVYFPKIYKQLDEEGESKEKKEKKVDDNIIQVKNIFKVISDEIANIDKECGYKPQVIVLEHADEDEFSQFIKYRWSKTGDKLI</sequence>
<accession>A0A5B8VTU7</accession>
<evidence type="ECO:0000313" key="2">
    <source>
        <dbReference type="EMBL" id="QEC74015.1"/>
    </source>
</evidence>
<dbReference type="EMBL" id="CP042434">
    <property type="protein sequence ID" value="QEC74015.1"/>
    <property type="molecule type" value="Genomic_DNA"/>
</dbReference>
<dbReference type="Pfam" id="PF12532">
    <property type="entry name" value="DUF3732"/>
    <property type="match status" value="1"/>
</dbReference>
<dbReference type="InterPro" id="IPR027417">
    <property type="entry name" value="P-loop_NTPase"/>
</dbReference>
<proteinExistence type="predicted"/>
<dbReference type="Gene3D" id="3.40.50.300">
    <property type="entry name" value="P-loop containing nucleotide triphosphate hydrolases"/>
    <property type="match status" value="1"/>
</dbReference>
<feature type="coiled-coil region" evidence="1">
    <location>
        <begin position="442"/>
        <end position="476"/>
    </location>
</feature>
<evidence type="ECO:0000313" key="3">
    <source>
        <dbReference type="Proteomes" id="UP000321291"/>
    </source>
</evidence>
<reference evidence="2 3" key="1">
    <citation type="journal article" date="2017" name="Int. J. Syst. Evol. Microbiol.">
        <title>Arachidicoccus ginsenosidivorans sp. nov., with ginsenoside-converting activity isolated from ginseng cultivating soil.</title>
        <authorList>
            <person name="Siddiqi M.Z."/>
            <person name="Aslam Z."/>
            <person name="Im W.T."/>
        </authorList>
    </citation>
    <scope>NUCLEOTIDE SEQUENCE [LARGE SCALE GENOMIC DNA]</scope>
    <source>
        <strain evidence="2 3">Gsoil 809</strain>
    </source>
</reference>
<gene>
    <name evidence="2" type="ORF">FSB73_22430</name>
</gene>